<keyword evidence="1" id="KW-0732">Signal</keyword>
<dbReference type="AlphaFoldDB" id="A0A1G5SGL8"/>
<feature type="chain" id="PRO_5011648855" evidence="1">
    <location>
        <begin position="46"/>
        <end position="198"/>
    </location>
</feature>
<evidence type="ECO:0000313" key="3">
    <source>
        <dbReference type="Proteomes" id="UP000198729"/>
    </source>
</evidence>
<dbReference type="Proteomes" id="UP000198729">
    <property type="component" value="Unassembled WGS sequence"/>
</dbReference>
<name>A0A1G5SGL8_9PROT</name>
<protein>
    <submittedName>
        <fullName evidence="2">Uncharacterized protein</fullName>
    </submittedName>
</protein>
<evidence type="ECO:0000256" key="1">
    <source>
        <dbReference type="SAM" id="SignalP"/>
    </source>
</evidence>
<keyword evidence="3" id="KW-1185">Reference proteome</keyword>
<reference evidence="2 3" key="1">
    <citation type="submission" date="2016-10" db="EMBL/GenBank/DDBJ databases">
        <authorList>
            <person name="de Groot N.N."/>
        </authorList>
    </citation>
    <scope>NUCLEOTIDE SEQUENCE [LARGE SCALE GENOMIC DNA]</scope>
    <source>
        <strain evidence="2">1</strain>
    </source>
</reference>
<gene>
    <name evidence="2" type="ORF">NSMM_520013</name>
</gene>
<dbReference type="STRING" id="51642.NSMM_520013"/>
<evidence type="ECO:0000313" key="2">
    <source>
        <dbReference type="EMBL" id="SCZ86343.1"/>
    </source>
</evidence>
<sequence length="198" mass="21671">MTCQPLPHHVIKESNMSMNQKCGLQALARRLLAGLLAICSPVVIAQTSVVTRSDNIGERNKSYRNIGNIELSSFSSEPATLPVDTCAIVDHIEQINMANEINSSTDTRIMGTIAQSAGRNADKVFYANVDVPAGQGYHPPQRNIEKTDHFRIYLATFDGNLHIVTQPASPRFMPGDTVLLRDSGLLEATDCTHKPVSR</sequence>
<dbReference type="EMBL" id="FMWO01000061">
    <property type="protein sequence ID" value="SCZ86343.1"/>
    <property type="molecule type" value="Genomic_DNA"/>
</dbReference>
<accession>A0A1G5SGL8</accession>
<organism evidence="2 3">
    <name type="scientific">Nitrosomonas mobilis</name>
    <dbReference type="NCBI Taxonomy" id="51642"/>
    <lineage>
        <taxon>Bacteria</taxon>
        <taxon>Pseudomonadati</taxon>
        <taxon>Pseudomonadota</taxon>
        <taxon>Betaproteobacteria</taxon>
        <taxon>Nitrosomonadales</taxon>
        <taxon>Nitrosomonadaceae</taxon>
        <taxon>Nitrosomonas</taxon>
    </lineage>
</organism>
<feature type="signal peptide" evidence="1">
    <location>
        <begin position="1"/>
        <end position="45"/>
    </location>
</feature>
<proteinExistence type="predicted"/>